<comment type="catalytic activity">
    <reaction evidence="1">
        <text>ATP + protein L-histidine = ADP + protein N-phospho-L-histidine.</text>
        <dbReference type="EC" id="2.7.13.3"/>
    </reaction>
</comment>
<dbReference type="InterPro" id="IPR004358">
    <property type="entry name" value="Sig_transdc_His_kin-like_C"/>
</dbReference>
<dbReference type="AlphaFoldDB" id="A0A644V4P5"/>
<dbReference type="GO" id="GO:0005886">
    <property type="term" value="C:plasma membrane"/>
    <property type="evidence" value="ECO:0007669"/>
    <property type="project" value="TreeGrafter"/>
</dbReference>
<evidence type="ECO:0000256" key="4">
    <source>
        <dbReference type="ARBA" id="ARBA00022553"/>
    </source>
</evidence>
<proteinExistence type="predicted"/>
<protein>
    <recommendedName>
        <fullName evidence="3">histidine kinase</fullName>
        <ecNumber evidence="3">2.7.13.3</ecNumber>
    </recommendedName>
</protein>
<dbReference type="InterPro" id="IPR005467">
    <property type="entry name" value="His_kinase_dom"/>
</dbReference>
<comment type="subcellular location">
    <subcellularLocation>
        <location evidence="2">Membrane</location>
    </subcellularLocation>
</comment>
<dbReference type="InterPro" id="IPR050428">
    <property type="entry name" value="TCS_sensor_his_kinase"/>
</dbReference>
<dbReference type="PANTHER" id="PTHR45436">
    <property type="entry name" value="SENSOR HISTIDINE KINASE YKOH"/>
    <property type="match status" value="1"/>
</dbReference>
<evidence type="ECO:0000259" key="13">
    <source>
        <dbReference type="PROSITE" id="PS50885"/>
    </source>
</evidence>
<evidence type="ECO:0000256" key="10">
    <source>
        <dbReference type="ARBA" id="ARBA00023136"/>
    </source>
</evidence>
<dbReference type="PROSITE" id="PS50885">
    <property type="entry name" value="HAMP"/>
    <property type="match status" value="1"/>
</dbReference>
<reference evidence="14" key="1">
    <citation type="submission" date="2019-08" db="EMBL/GenBank/DDBJ databases">
        <authorList>
            <person name="Kucharzyk K."/>
            <person name="Murdoch R.W."/>
            <person name="Higgins S."/>
            <person name="Loffler F."/>
        </authorList>
    </citation>
    <scope>NUCLEOTIDE SEQUENCE</scope>
</reference>
<dbReference type="Pfam" id="PF00672">
    <property type="entry name" value="HAMP"/>
    <property type="match status" value="1"/>
</dbReference>
<dbReference type="PROSITE" id="PS50109">
    <property type="entry name" value="HIS_KIN"/>
    <property type="match status" value="1"/>
</dbReference>
<gene>
    <name evidence="14" type="primary">arlS_1</name>
    <name evidence="14" type="ORF">SDC9_32290</name>
</gene>
<dbReference type="InterPro" id="IPR036097">
    <property type="entry name" value="HisK_dim/P_sf"/>
</dbReference>
<dbReference type="SMART" id="SM00388">
    <property type="entry name" value="HisKA"/>
    <property type="match status" value="1"/>
</dbReference>
<dbReference type="InterPro" id="IPR003594">
    <property type="entry name" value="HATPase_dom"/>
</dbReference>
<name>A0A644V4P5_9ZZZZ</name>
<dbReference type="InterPro" id="IPR003661">
    <property type="entry name" value="HisK_dim/P_dom"/>
</dbReference>
<accession>A0A644V4P5</accession>
<evidence type="ECO:0000256" key="8">
    <source>
        <dbReference type="ARBA" id="ARBA00022989"/>
    </source>
</evidence>
<dbReference type="SUPFAM" id="SSF158472">
    <property type="entry name" value="HAMP domain-like"/>
    <property type="match status" value="1"/>
</dbReference>
<organism evidence="14">
    <name type="scientific">bioreactor metagenome</name>
    <dbReference type="NCBI Taxonomy" id="1076179"/>
    <lineage>
        <taxon>unclassified sequences</taxon>
        <taxon>metagenomes</taxon>
        <taxon>ecological metagenomes</taxon>
    </lineage>
</organism>
<dbReference type="GO" id="GO:0000155">
    <property type="term" value="F:phosphorelay sensor kinase activity"/>
    <property type="evidence" value="ECO:0007669"/>
    <property type="project" value="InterPro"/>
</dbReference>
<dbReference type="Gene3D" id="6.10.340.10">
    <property type="match status" value="1"/>
</dbReference>
<dbReference type="PRINTS" id="PR00344">
    <property type="entry name" value="BCTRLSENSOR"/>
</dbReference>
<keyword evidence="9" id="KW-0902">Two-component regulatory system</keyword>
<evidence type="ECO:0000256" key="11">
    <source>
        <dbReference type="SAM" id="Phobius"/>
    </source>
</evidence>
<evidence type="ECO:0000256" key="1">
    <source>
        <dbReference type="ARBA" id="ARBA00000085"/>
    </source>
</evidence>
<dbReference type="EC" id="2.7.13.3" evidence="3"/>
<dbReference type="Gene3D" id="3.30.565.10">
    <property type="entry name" value="Histidine kinase-like ATPase, C-terminal domain"/>
    <property type="match status" value="1"/>
</dbReference>
<keyword evidence="4" id="KW-0597">Phosphoprotein</keyword>
<dbReference type="SMART" id="SM00304">
    <property type="entry name" value="HAMP"/>
    <property type="match status" value="1"/>
</dbReference>
<evidence type="ECO:0000256" key="7">
    <source>
        <dbReference type="ARBA" id="ARBA00022777"/>
    </source>
</evidence>
<dbReference type="CDD" id="cd00082">
    <property type="entry name" value="HisKA"/>
    <property type="match status" value="1"/>
</dbReference>
<keyword evidence="5 14" id="KW-0808">Transferase</keyword>
<comment type="caution">
    <text evidence="14">The sequence shown here is derived from an EMBL/GenBank/DDBJ whole genome shotgun (WGS) entry which is preliminary data.</text>
</comment>
<keyword evidence="7 14" id="KW-0418">Kinase</keyword>
<dbReference type="Pfam" id="PF02518">
    <property type="entry name" value="HATPase_c"/>
    <property type="match status" value="1"/>
</dbReference>
<keyword evidence="10 11" id="KW-0472">Membrane</keyword>
<evidence type="ECO:0000259" key="12">
    <source>
        <dbReference type="PROSITE" id="PS50109"/>
    </source>
</evidence>
<evidence type="ECO:0000256" key="2">
    <source>
        <dbReference type="ARBA" id="ARBA00004370"/>
    </source>
</evidence>
<dbReference type="SUPFAM" id="SSF47384">
    <property type="entry name" value="Homodimeric domain of signal transducing histidine kinase"/>
    <property type="match status" value="1"/>
</dbReference>
<dbReference type="InterPro" id="IPR003660">
    <property type="entry name" value="HAMP_dom"/>
</dbReference>
<dbReference type="SMART" id="SM00387">
    <property type="entry name" value="HATPase_c"/>
    <property type="match status" value="1"/>
</dbReference>
<feature type="transmembrane region" description="Helical" evidence="11">
    <location>
        <begin position="7"/>
        <end position="29"/>
    </location>
</feature>
<feature type="domain" description="Histidine kinase" evidence="12">
    <location>
        <begin position="239"/>
        <end position="456"/>
    </location>
</feature>
<evidence type="ECO:0000313" key="14">
    <source>
        <dbReference type="EMBL" id="MPL86310.1"/>
    </source>
</evidence>
<evidence type="ECO:0000256" key="6">
    <source>
        <dbReference type="ARBA" id="ARBA00022692"/>
    </source>
</evidence>
<sequence>MKIRHKLTLRYTGATAIVFSLVVLVVYLFSEHSREKEFFRDLTREAVTKANLFLSDRVDAKTMQSIYRNNRQFIDEVEVAVYTTGFKLLYHDAQEIDIIKETPELIKNTIRKKELEFYEGNYQGIAMIYSYEGIDYVITAAAYDGYGYAKLNSLATLLIILWLSGLVILAILGYFLARGALQPVSRIVDEVDVISESNLDTRLAVKKEHDELDELSETFNQMLDRLEKSFDNQKMFISNVAHELRTPLAALSTELEVALLREQRTGEEYKVIITNALDDAKSLKHLITGLLDLAKANYDFSRIVTEELRLDELLLDAREMVLKANKNYSVDLIFDQNAEDDSMITVRGNAYLLKIAFVNLMENNCKFSDNKSSDVQISFFEKNAIVRFSDAGIGISKEELEKIFIPFYRGKNSTRTKGQGIGMTLTQRIIILHNGIITIHSHIGEGTTFVVEIPHI</sequence>
<dbReference type="CDD" id="cd06225">
    <property type="entry name" value="HAMP"/>
    <property type="match status" value="1"/>
</dbReference>
<dbReference type="Gene3D" id="1.10.287.130">
    <property type="match status" value="1"/>
</dbReference>
<dbReference type="Pfam" id="PF00512">
    <property type="entry name" value="HisKA"/>
    <property type="match status" value="1"/>
</dbReference>
<feature type="domain" description="HAMP" evidence="13">
    <location>
        <begin position="178"/>
        <end position="231"/>
    </location>
</feature>
<keyword evidence="6 11" id="KW-0812">Transmembrane</keyword>
<feature type="transmembrane region" description="Helical" evidence="11">
    <location>
        <begin position="154"/>
        <end position="177"/>
    </location>
</feature>
<evidence type="ECO:0000256" key="9">
    <source>
        <dbReference type="ARBA" id="ARBA00023012"/>
    </source>
</evidence>
<dbReference type="InterPro" id="IPR036890">
    <property type="entry name" value="HATPase_C_sf"/>
</dbReference>
<keyword evidence="8 11" id="KW-1133">Transmembrane helix</keyword>
<evidence type="ECO:0000256" key="5">
    <source>
        <dbReference type="ARBA" id="ARBA00022679"/>
    </source>
</evidence>
<evidence type="ECO:0000256" key="3">
    <source>
        <dbReference type="ARBA" id="ARBA00012438"/>
    </source>
</evidence>
<dbReference type="EMBL" id="VSSQ01000220">
    <property type="protein sequence ID" value="MPL86310.1"/>
    <property type="molecule type" value="Genomic_DNA"/>
</dbReference>
<dbReference type="PANTHER" id="PTHR45436:SF5">
    <property type="entry name" value="SENSOR HISTIDINE KINASE TRCS"/>
    <property type="match status" value="1"/>
</dbReference>
<dbReference type="SUPFAM" id="SSF55874">
    <property type="entry name" value="ATPase domain of HSP90 chaperone/DNA topoisomerase II/histidine kinase"/>
    <property type="match status" value="1"/>
</dbReference>